<organism evidence="3 4">
    <name type="scientific">Pseudolycoriella hygida</name>
    <dbReference type="NCBI Taxonomy" id="35572"/>
    <lineage>
        <taxon>Eukaryota</taxon>
        <taxon>Metazoa</taxon>
        <taxon>Ecdysozoa</taxon>
        <taxon>Arthropoda</taxon>
        <taxon>Hexapoda</taxon>
        <taxon>Insecta</taxon>
        <taxon>Pterygota</taxon>
        <taxon>Neoptera</taxon>
        <taxon>Endopterygota</taxon>
        <taxon>Diptera</taxon>
        <taxon>Nematocera</taxon>
        <taxon>Sciaroidea</taxon>
        <taxon>Sciaridae</taxon>
        <taxon>Pseudolycoriella</taxon>
    </lineage>
</organism>
<evidence type="ECO:0000256" key="2">
    <source>
        <dbReference type="SAM" id="Phobius"/>
    </source>
</evidence>
<evidence type="ECO:0000313" key="3">
    <source>
        <dbReference type="EMBL" id="KAJ6635651.1"/>
    </source>
</evidence>
<dbReference type="EMBL" id="WJQU01000004">
    <property type="protein sequence ID" value="KAJ6635651.1"/>
    <property type="molecule type" value="Genomic_DNA"/>
</dbReference>
<reference evidence="3" key="1">
    <citation type="submission" date="2022-07" db="EMBL/GenBank/DDBJ databases">
        <authorList>
            <person name="Trinca V."/>
            <person name="Uliana J.V.C."/>
            <person name="Torres T.T."/>
            <person name="Ward R.J."/>
            <person name="Monesi N."/>
        </authorList>
    </citation>
    <scope>NUCLEOTIDE SEQUENCE</scope>
    <source>
        <strain evidence="3">HSMRA1968</strain>
        <tissue evidence="3">Whole embryos</tissue>
    </source>
</reference>
<dbReference type="Proteomes" id="UP001151699">
    <property type="component" value="Chromosome C"/>
</dbReference>
<keyword evidence="4" id="KW-1185">Reference proteome</keyword>
<keyword evidence="2" id="KW-0812">Transmembrane</keyword>
<feature type="region of interest" description="Disordered" evidence="1">
    <location>
        <begin position="243"/>
        <end position="262"/>
    </location>
</feature>
<feature type="compositionally biased region" description="Low complexity" evidence="1">
    <location>
        <begin position="283"/>
        <end position="297"/>
    </location>
</feature>
<feature type="compositionally biased region" description="Pro residues" evidence="1">
    <location>
        <begin position="55"/>
        <end position="68"/>
    </location>
</feature>
<feature type="region of interest" description="Disordered" evidence="1">
    <location>
        <begin position="48"/>
        <end position="70"/>
    </location>
</feature>
<sequence>MGHVSRRKVNVPDDALEVATNENCLFFLVGPLVRTHDAVARSSNAKFSSSGLVRPLPPRSPPKIPPESNPETAFVTFVTEPRSPPTTEFIDEISLLTLQTVLLTVPTTPETKPVVACRLSISPVATPKTDFTSSLTILVKLPVILLLEMVAAIWFTSLFTSASVFPMDVATVSTTRRVTPSTFCTAATTTQTTVSTTTRTVSLATSPMIELPPHSPIVVKELRSETITCKTDSTIPLARPVTDRRTSLRSPMSPPRLGPPLAHVFPHGLIPYEKTSKGREHSVGGTVAGASVVNSATDNRNAE</sequence>
<feature type="transmembrane region" description="Helical" evidence="2">
    <location>
        <begin position="137"/>
        <end position="159"/>
    </location>
</feature>
<dbReference type="AlphaFoldDB" id="A0A9Q0RX33"/>
<evidence type="ECO:0000256" key="1">
    <source>
        <dbReference type="SAM" id="MobiDB-lite"/>
    </source>
</evidence>
<proteinExistence type="predicted"/>
<keyword evidence="2" id="KW-1133">Transmembrane helix</keyword>
<evidence type="ECO:0000313" key="4">
    <source>
        <dbReference type="Proteomes" id="UP001151699"/>
    </source>
</evidence>
<gene>
    <name evidence="3" type="ORF">Bhyg_14237</name>
</gene>
<protein>
    <submittedName>
        <fullName evidence="3">Uncharacterized protein</fullName>
    </submittedName>
</protein>
<feature type="region of interest" description="Disordered" evidence="1">
    <location>
        <begin position="275"/>
        <end position="303"/>
    </location>
</feature>
<comment type="caution">
    <text evidence="3">The sequence shown here is derived from an EMBL/GenBank/DDBJ whole genome shotgun (WGS) entry which is preliminary data.</text>
</comment>
<accession>A0A9Q0RX33</accession>
<name>A0A9Q0RX33_9DIPT</name>
<keyword evidence="2" id="KW-0472">Membrane</keyword>